<dbReference type="InterPro" id="IPR017946">
    <property type="entry name" value="PLC-like_Pdiesterase_TIM-brl"/>
</dbReference>
<evidence type="ECO:0000313" key="1">
    <source>
        <dbReference type="EMBL" id="APU67583.1"/>
    </source>
</evidence>
<evidence type="ECO:0000313" key="2">
    <source>
        <dbReference type="Proteomes" id="UP000186230"/>
    </source>
</evidence>
<dbReference type="Gene3D" id="3.20.20.190">
    <property type="entry name" value="Phosphatidylinositol (PI) phosphodiesterase"/>
    <property type="match status" value="1"/>
</dbReference>
<dbReference type="STRING" id="1229726.GRFL_0859"/>
<dbReference type="PANTHER" id="PTHR46211">
    <property type="entry name" value="GLYCEROPHOSPHORYL DIESTER PHOSPHODIESTERASE"/>
    <property type="match status" value="1"/>
</dbReference>
<dbReference type="GO" id="GO:0008889">
    <property type="term" value="F:glycerophosphodiester phosphodiesterase activity"/>
    <property type="evidence" value="ECO:0007669"/>
    <property type="project" value="UniProtKB-EC"/>
</dbReference>
<dbReference type="EC" id="3.1.4.46" evidence="1"/>
<name>A0A1L7I319_9FLAO</name>
<sequence length="301" mass="34051">MFKSKKEENKERMISNFPWMLVEAGSLNKSLPIRLQINRIYKMKKLIFLLLGVMIISCSGGPKPKFHDNIVIAHRGAWKAKDLPQNSLASLKEAIAIGAHGSEFDVHITADDSMVVNHDDDFNGMLIEETTYGDLVKVKLPNGEKLPTLREYLAEGMKQKTTKLILEIKKAEDQERTLELTRDAVALVKKMNAEKWVDYITFDYEAGKLVHELAPNAEIAYLNGDVAPAIAKADGYTGLDYHFSKYKENPDWISQAHNIGLSINAWTVNTEEDMKYLIDQNAEFITTNEPELLLQLLNNAK</sequence>
<organism evidence="1 2">
    <name type="scientific">Christiangramia flava JLT2011</name>
    <dbReference type="NCBI Taxonomy" id="1229726"/>
    <lineage>
        <taxon>Bacteria</taxon>
        <taxon>Pseudomonadati</taxon>
        <taxon>Bacteroidota</taxon>
        <taxon>Flavobacteriia</taxon>
        <taxon>Flavobacteriales</taxon>
        <taxon>Flavobacteriaceae</taxon>
        <taxon>Christiangramia</taxon>
    </lineage>
</organism>
<dbReference type="Proteomes" id="UP000186230">
    <property type="component" value="Chromosome"/>
</dbReference>
<dbReference type="Pfam" id="PF03009">
    <property type="entry name" value="GDPD"/>
    <property type="match status" value="1"/>
</dbReference>
<protein>
    <submittedName>
        <fullName evidence="1">Glycerophosphoryl diester phosphodiesterase</fullName>
        <ecNumber evidence="1">3.1.4.46</ecNumber>
    </submittedName>
</protein>
<keyword evidence="2" id="KW-1185">Reference proteome</keyword>
<reference evidence="1 2" key="1">
    <citation type="submission" date="2016-07" db="EMBL/GenBank/DDBJ databases">
        <title>Multi-omics approach to identify versatile polysaccharide utilization systems of a marine flavobacterium Gramella flava.</title>
        <authorList>
            <person name="Tang K."/>
        </authorList>
    </citation>
    <scope>NUCLEOTIDE SEQUENCE [LARGE SCALE GENOMIC DNA]</scope>
    <source>
        <strain evidence="1 2">JLT2011</strain>
    </source>
</reference>
<dbReference type="EMBL" id="CP016359">
    <property type="protein sequence ID" value="APU67583.1"/>
    <property type="molecule type" value="Genomic_DNA"/>
</dbReference>
<dbReference type="InterPro" id="IPR030395">
    <property type="entry name" value="GP_PDE_dom"/>
</dbReference>
<accession>A0A1L7I319</accession>
<dbReference type="AlphaFoldDB" id="A0A1L7I319"/>
<dbReference type="KEGG" id="gfl:GRFL_0859"/>
<dbReference type="SUPFAM" id="SSF51695">
    <property type="entry name" value="PLC-like phosphodiesterases"/>
    <property type="match status" value="1"/>
</dbReference>
<dbReference type="PANTHER" id="PTHR46211:SF1">
    <property type="entry name" value="GLYCEROPHOSPHODIESTER PHOSPHODIESTERASE, CYTOPLASMIC"/>
    <property type="match status" value="1"/>
</dbReference>
<keyword evidence="1" id="KW-0378">Hydrolase</keyword>
<gene>
    <name evidence="1" type="ORF">GRFL_0859</name>
</gene>
<dbReference type="PROSITE" id="PS51704">
    <property type="entry name" value="GP_PDE"/>
    <property type="match status" value="1"/>
</dbReference>
<proteinExistence type="predicted"/>
<dbReference type="GO" id="GO:0006629">
    <property type="term" value="P:lipid metabolic process"/>
    <property type="evidence" value="ECO:0007669"/>
    <property type="project" value="InterPro"/>
</dbReference>